<gene>
    <name evidence="1" type="ORF">METZ01_LOCUS382707</name>
</gene>
<dbReference type="Gene3D" id="2.160.10.10">
    <property type="entry name" value="Hexapeptide repeat proteins"/>
    <property type="match status" value="1"/>
</dbReference>
<sequence>MMSEPIQYHSETDLELFLERGVVIPDPSTVRIERCLQPGSIAPGAVLHPYCRIEGERSRVGADALLGISGPVSVCSSVVGRGSKVGTLGPVVLRDTVIGPFTVLGSGTAEDTVFLGKENEVNDFTAGYGFRTRRGTLYEEDSSSAQHTDTKMTLLFPWATLGSNINFCDALVSGGSGPELGSFSEIGSGTIHFNFTPSGDKATSSLFGNAVEGVFLNRERIFIGGN</sequence>
<reference evidence="1" key="1">
    <citation type="submission" date="2018-05" db="EMBL/GenBank/DDBJ databases">
        <authorList>
            <person name="Lanie J.A."/>
            <person name="Ng W.-L."/>
            <person name="Kazmierczak K.M."/>
            <person name="Andrzejewski T.M."/>
            <person name="Davidsen T.M."/>
            <person name="Wayne K.J."/>
            <person name="Tettelin H."/>
            <person name="Glass J.I."/>
            <person name="Rusch D."/>
            <person name="Podicherti R."/>
            <person name="Tsui H.-C.T."/>
            <person name="Winkler M.E."/>
        </authorList>
    </citation>
    <scope>NUCLEOTIDE SEQUENCE</scope>
</reference>
<dbReference type="SUPFAM" id="SSF51161">
    <property type="entry name" value="Trimeric LpxA-like enzymes"/>
    <property type="match status" value="1"/>
</dbReference>
<evidence type="ECO:0008006" key="2">
    <source>
        <dbReference type="Google" id="ProtNLM"/>
    </source>
</evidence>
<name>A0A382U6J0_9ZZZZ</name>
<evidence type="ECO:0000313" key="1">
    <source>
        <dbReference type="EMBL" id="SVD29853.1"/>
    </source>
</evidence>
<accession>A0A382U6J0</accession>
<protein>
    <recommendedName>
        <fullName evidence="2">UDP-N-acetylglucosamine pyrophosphorylase</fullName>
    </recommendedName>
</protein>
<dbReference type="AlphaFoldDB" id="A0A382U6J0"/>
<dbReference type="EMBL" id="UINC01141862">
    <property type="protein sequence ID" value="SVD29853.1"/>
    <property type="molecule type" value="Genomic_DNA"/>
</dbReference>
<feature type="non-terminal residue" evidence="1">
    <location>
        <position position="226"/>
    </location>
</feature>
<dbReference type="InterPro" id="IPR011004">
    <property type="entry name" value="Trimer_LpxA-like_sf"/>
</dbReference>
<proteinExistence type="predicted"/>
<organism evidence="1">
    <name type="scientific">marine metagenome</name>
    <dbReference type="NCBI Taxonomy" id="408172"/>
    <lineage>
        <taxon>unclassified sequences</taxon>
        <taxon>metagenomes</taxon>
        <taxon>ecological metagenomes</taxon>
    </lineage>
</organism>